<keyword evidence="1 3" id="KW-0378">Hydrolase</keyword>
<dbReference type="KEGG" id="mev:Metev_1713"/>
<name>D7EB35_METEZ</name>
<dbReference type="RefSeq" id="WP_013195117.1">
    <property type="nucleotide sequence ID" value="NC_014253.1"/>
</dbReference>
<dbReference type="InterPro" id="IPR033704">
    <property type="entry name" value="dUTPase_trimeric"/>
</dbReference>
<dbReference type="STRING" id="644295.Metev_1713"/>
<reference evidence="4 5" key="1">
    <citation type="submission" date="2010-06" db="EMBL/GenBank/DDBJ databases">
        <title>Complete sequence chromosome of Methanohalobium evestigatum Z-7303.</title>
        <authorList>
            <consortium name="US DOE Joint Genome Institute"/>
            <person name="Lucas S."/>
            <person name="Copeland A."/>
            <person name="Lapidus A."/>
            <person name="Cheng J.-F."/>
            <person name="Bruce D."/>
            <person name="Goodwin L."/>
            <person name="Pitluck S."/>
            <person name="Saunders E."/>
            <person name="Detter J.C."/>
            <person name="Han C."/>
            <person name="Tapia R."/>
            <person name="Land M."/>
            <person name="Hauser L."/>
            <person name="Kyrpides N."/>
            <person name="Mikhailova N."/>
            <person name="Sieprawska-Lupa M."/>
            <person name="Whitman W.B."/>
            <person name="Anderson I."/>
            <person name="Woyke T."/>
        </authorList>
    </citation>
    <scope>NUCLEOTIDE SEQUENCE [LARGE SCALE GENOMIC DNA]</scope>
    <source>
        <strain evidence="5">ATCC BAA-1072 / DSM 3721 / NBRC 107634 / OCM 161 / Z-7303</strain>
    </source>
</reference>
<dbReference type="HOGENOM" id="CLU_103451_2_0_2"/>
<evidence type="ECO:0000313" key="5">
    <source>
        <dbReference type="Proteomes" id="UP000000391"/>
    </source>
</evidence>
<comment type="function">
    <text evidence="3">This enzyme is involved in nucleotide metabolism: it produces dUMP, the immediate precursor of thymidine nucleotides and it decreases the intracellular concentration of dUTP so that uracil cannot be incorporated into DNA.</text>
</comment>
<dbReference type="EMBL" id="CP002069">
    <property type="protein sequence ID" value="ADI74552.1"/>
    <property type="molecule type" value="Genomic_DNA"/>
</dbReference>
<dbReference type="InterPro" id="IPR023537">
    <property type="entry name" value="dUTPase_archaeal"/>
</dbReference>
<dbReference type="GeneID" id="9347358"/>
<evidence type="ECO:0000256" key="2">
    <source>
        <dbReference type="ARBA" id="ARBA00023080"/>
    </source>
</evidence>
<evidence type="ECO:0000256" key="3">
    <source>
        <dbReference type="HAMAP-Rule" id="MF_00635"/>
    </source>
</evidence>
<dbReference type="Pfam" id="PF22769">
    <property type="entry name" value="DCD"/>
    <property type="match status" value="1"/>
</dbReference>
<dbReference type="GO" id="GO:0004170">
    <property type="term" value="F:dUTP diphosphatase activity"/>
    <property type="evidence" value="ECO:0007669"/>
    <property type="project" value="UniProtKB-UniRule"/>
</dbReference>
<dbReference type="PANTHER" id="PTHR42680:SF1">
    <property type="entry name" value="DEOXYURIDINE 5'-TRIPHOSPHATE NUCLEOTIDOHYDROLASE"/>
    <property type="match status" value="1"/>
</dbReference>
<dbReference type="SUPFAM" id="SSF51283">
    <property type="entry name" value="dUTPase-like"/>
    <property type="match status" value="1"/>
</dbReference>
<keyword evidence="2 3" id="KW-0546">Nucleotide metabolism</keyword>
<dbReference type="EC" id="3.6.1.23" evidence="3"/>
<accession>D7EB35</accession>
<dbReference type="Proteomes" id="UP000000391">
    <property type="component" value="Chromosome"/>
</dbReference>
<dbReference type="OrthoDB" id="45265at2157"/>
<gene>
    <name evidence="3" type="primary">dut</name>
    <name evidence="4" type="ordered locus">Metev_1713</name>
</gene>
<dbReference type="NCBIfam" id="NF002598">
    <property type="entry name" value="PRK02253.1"/>
    <property type="match status" value="1"/>
</dbReference>
<dbReference type="InterPro" id="IPR011962">
    <property type="entry name" value="dCTP_deaminase"/>
</dbReference>
<comment type="pathway">
    <text evidence="3">Pyrimidine metabolism; dUMP biosynthesis; dUMP from dCTP (dUTP route): step 2/2.</text>
</comment>
<dbReference type="AlphaFoldDB" id="D7EB35"/>
<dbReference type="UniPathway" id="UPA00610">
    <property type="reaction ID" value="UER00666"/>
</dbReference>
<dbReference type="InterPro" id="IPR036157">
    <property type="entry name" value="dUTPase-like_sf"/>
</dbReference>
<comment type="catalytic activity">
    <reaction evidence="3">
        <text>dUTP + H2O = dUMP + diphosphate + H(+)</text>
        <dbReference type="Rhea" id="RHEA:10248"/>
        <dbReference type="ChEBI" id="CHEBI:15377"/>
        <dbReference type="ChEBI" id="CHEBI:15378"/>
        <dbReference type="ChEBI" id="CHEBI:33019"/>
        <dbReference type="ChEBI" id="CHEBI:61555"/>
        <dbReference type="ChEBI" id="CHEBI:246422"/>
        <dbReference type="EC" id="3.6.1.23"/>
    </reaction>
</comment>
<dbReference type="Gene3D" id="2.70.40.10">
    <property type="match status" value="1"/>
</dbReference>
<dbReference type="GO" id="GO:0006226">
    <property type="term" value="P:dUMP biosynthetic process"/>
    <property type="evidence" value="ECO:0007669"/>
    <property type="project" value="UniProtKB-UniRule"/>
</dbReference>
<sequence length="170" mass="19339">MTLLSENELKKMMSQTPPLMENLQDQNTQIQPNGIEMTLKEIRTIKGTGSVDFDNKQRVIPEGETLEFDSEGWINLPNGIYKVIFNEIVNMPKNIAAIAKPRSSLIRCGVSLETAVWDAGYRGRSESMLVVHNFSGFRLKKNARIMQMLFYTLDSEVIEGYTGQYQNENV</sequence>
<evidence type="ECO:0000313" key="4">
    <source>
        <dbReference type="EMBL" id="ADI74552.1"/>
    </source>
</evidence>
<proteinExistence type="inferred from homology"/>
<protein>
    <recommendedName>
        <fullName evidence="3">Probable deoxyuridine 5'-triphosphate nucleotidohydrolase</fullName>
        <shortName evidence="3">dUTPase</shortName>
        <ecNumber evidence="3">3.6.1.23</ecNumber>
    </recommendedName>
    <alternativeName>
        <fullName evidence="3">dUTP pyrophosphatase</fullName>
    </alternativeName>
</protein>
<organism evidence="4 5">
    <name type="scientific">Methanohalobium evestigatum (strain ATCC BAA-1072 / DSM 3721 / NBRC 107634 / OCM 161 / Z-7303)</name>
    <dbReference type="NCBI Taxonomy" id="644295"/>
    <lineage>
        <taxon>Archaea</taxon>
        <taxon>Methanobacteriati</taxon>
        <taxon>Methanobacteriota</taxon>
        <taxon>Stenosarchaea group</taxon>
        <taxon>Methanomicrobia</taxon>
        <taxon>Methanosarcinales</taxon>
        <taxon>Methanosarcinaceae</taxon>
        <taxon>Methanohalobium</taxon>
    </lineage>
</organism>
<dbReference type="PANTHER" id="PTHR42680">
    <property type="entry name" value="DCTP DEAMINASE"/>
    <property type="match status" value="1"/>
</dbReference>
<evidence type="ECO:0000256" key="1">
    <source>
        <dbReference type="ARBA" id="ARBA00022801"/>
    </source>
</evidence>
<dbReference type="HAMAP" id="MF_00635">
    <property type="entry name" value="dUTPase_arch"/>
    <property type="match status" value="1"/>
</dbReference>
<dbReference type="GO" id="GO:0008829">
    <property type="term" value="F:dCTP deaminase activity"/>
    <property type="evidence" value="ECO:0007669"/>
    <property type="project" value="InterPro"/>
</dbReference>
<dbReference type="CDD" id="cd07557">
    <property type="entry name" value="trimeric_dUTPase"/>
    <property type="match status" value="1"/>
</dbReference>
<dbReference type="GO" id="GO:0006229">
    <property type="term" value="P:dUTP biosynthetic process"/>
    <property type="evidence" value="ECO:0007669"/>
    <property type="project" value="InterPro"/>
</dbReference>
<keyword evidence="5" id="KW-1185">Reference proteome</keyword>
<comment type="similarity">
    <text evidence="3">Belongs to the dCTP deaminase family. Archaeal dUTPase subfamily.</text>
</comment>